<protein>
    <submittedName>
        <fullName evidence="1">Uncharacterized protein</fullName>
    </submittedName>
</protein>
<dbReference type="Proteomes" id="UP001417504">
    <property type="component" value="Unassembled WGS sequence"/>
</dbReference>
<evidence type="ECO:0000313" key="2">
    <source>
        <dbReference type="Proteomes" id="UP001417504"/>
    </source>
</evidence>
<accession>A0AAP0PS96</accession>
<sequence>MPFFQATDNCGGCAFGIYLFCCAITATRDFVKISLFSSVILWFKFPSTLV</sequence>
<gene>
    <name evidence="1" type="ORF">Sjap_000235</name>
</gene>
<comment type="caution">
    <text evidence="1">The sequence shown here is derived from an EMBL/GenBank/DDBJ whole genome shotgun (WGS) entry which is preliminary data.</text>
</comment>
<proteinExistence type="predicted"/>
<evidence type="ECO:0000313" key="1">
    <source>
        <dbReference type="EMBL" id="KAK9152755.1"/>
    </source>
</evidence>
<keyword evidence="2" id="KW-1185">Reference proteome</keyword>
<name>A0AAP0PS96_9MAGN</name>
<dbReference type="AlphaFoldDB" id="A0AAP0PS96"/>
<reference evidence="1 2" key="1">
    <citation type="submission" date="2024-01" db="EMBL/GenBank/DDBJ databases">
        <title>Genome assemblies of Stephania.</title>
        <authorList>
            <person name="Yang L."/>
        </authorList>
    </citation>
    <scope>NUCLEOTIDE SEQUENCE [LARGE SCALE GENOMIC DNA]</scope>
    <source>
        <strain evidence="1">QJT</strain>
        <tissue evidence="1">Leaf</tissue>
    </source>
</reference>
<dbReference type="EMBL" id="JBBNAE010000001">
    <property type="protein sequence ID" value="KAK9152755.1"/>
    <property type="molecule type" value="Genomic_DNA"/>
</dbReference>
<organism evidence="1 2">
    <name type="scientific">Stephania japonica</name>
    <dbReference type="NCBI Taxonomy" id="461633"/>
    <lineage>
        <taxon>Eukaryota</taxon>
        <taxon>Viridiplantae</taxon>
        <taxon>Streptophyta</taxon>
        <taxon>Embryophyta</taxon>
        <taxon>Tracheophyta</taxon>
        <taxon>Spermatophyta</taxon>
        <taxon>Magnoliopsida</taxon>
        <taxon>Ranunculales</taxon>
        <taxon>Menispermaceae</taxon>
        <taxon>Menispermoideae</taxon>
        <taxon>Cissampelideae</taxon>
        <taxon>Stephania</taxon>
    </lineage>
</organism>